<dbReference type="EMBL" id="FUWP01000017">
    <property type="protein sequence ID" value="SKA48131.1"/>
    <property type="molecule type" value="Genomic_DNA"/>
</dbReference>
<keyword evidence="5" id="KW-1185">Reference proteome</keyword>
<proteinExistence type="predicted"/>
<dbReference type="AlphaFoldDB" id="A0A1T4U6I9"/>
<organism evidence="3 4">
    <name type="scientific">Photobacterium toruni</name>
    <dbReference type="NCBI Taxonomy" id="1935446"/>
    <lineage>
        <taxon>Bacteria</taxon>
        <taxon>Pseudomonadati</taxon>
        <taxon>Pseudomonadota</taxon>
        <taxon>Gammaproteobacteria</taxon>
        <taxon>Vibrionales</taxon>
        <taxon>Vibrionaceae</taxon>
        <taxon>Photobacterium</taxon>
    </lineage>
</organism>
<dbReference type="RefSeq" id="WP_080175528.1">
    <property type="nucleotide sequence ID" value="NZ_AP024855.1"/>
</dbReference>
<feature type="transmembrane region" description="Helical" evidence="1">
    <location>
        <begin position="76"/>
        <end position="100"/>
    </location>
</feature>
<reference evidence="3 4" key="1">
    <citation type="submission" date="2017-02" db="EMBL/GenBank/DDBJ databases">
        <authorList>
            <person name="Peterson S.W."/>
        </authorList>
    </citation>
    <scope>NUCLEOTIDE SEQUENCE [LARGE SCALE GENOMIC DNA]</scope>
    <source>
        <strain evidence="3 4">CECT 9189</strain>
    </source>
</reference>
<evidence type="ECO:0000313" key="2">
    <source>
        <dbReference type="EMBL" id="MEC6830748.1"/>
    </source>
</evidence>
<dbReference type="Proteomes" id="UP001306119">
    <property type="component" value="Unassembled WGS sequence"/>
</dbReference>
<feature type="transmembrane region" description="Helical" evidence="1">
    <location>
        <begin position="12"/>
        <end position="32"/>
    </location>
</feature>
<accession>A0A1T4U6I9</accession>
<feature type="transmembrane region" description="Helical" evidence="1">
    <location>
        <begin position="106"/>
        <end position="124"/>
    </location>
</feature>
<sequence length="132" mass="14472">MKADSGCNDIFSAAKIILLGQLILGFLFIIFICITNNTFGVKSAIIGVAIAVIPSLLGLGSAAYKLKINKDVNIRYLAKLNLLVKWVYTALMILAVARFIPVDNKVMLLAYSVTFLGCFLTPILNKPQFRMT</sequence>
<dbReference type="Proteomes" id="UP000191116">
    <property type="component" value="Unassembled WGS sequence"/>
</dbReference>
<feature type="transmembrane region" description="Helical" evidence="1">
    <location>
        <begin position="44"/>
        <end position="64"/>
    </location>
</feature>
<gene>
    <name evidence="3" type="ORF">CZ814_02752</name>
    <name evidence="2" type="ORF">VXS06_03115</name>
</gene>
<keyword evidence="1" id="KW-1133">Transmembrane helix</keyword>
<evidence type="ECO:0000313" key="5">
    <source>
        <dbReference type="Proteomes" id="UP001306119"/>
    </source>
</evidence>
<evidence type="ECO:0000313" key="4">
    <source>
        <dbReference type="Proteomes" id="UP000191116"/>
    </source>
</evidence>
<protein>
    <submittedName>
        <fullName evidence="2">ATP synthase subunit I</fullName>
    </submittedName>
</protein>
<name>A0A1T4U6I9_9GAMM</name>
<evidence type="ECO:0000313" key="3">
    <source>
        <dbReference type="EMBL" id="SKA48131.1"/>
    </source>
</evidence>
<keyword evidence="1" id="KW-0812">Transmembrane</keyword>
<dbReference type="EMBL" id="JAYXUG010000002">
    <property type="protein sequence ID" value="MEC6830748.1"/>
    <property type="molecule type" value="Genomic_DNA"/>
</dbReference>
<dbReference type="OrthoDB" id="5872639at2"/>
<reference evidence="2 5" key="2">
    <citation type="submission" date="2024-01" db="EMBL/GenBank/DDBJ databases">
        <title>Active colonisers of the gastrointestinal tract of Atlantic salmon farmed in a warm water region.</title>
        <authorList>
            <person name="Bowman J.P."/>
        </authorList>
    </citation>
    <scope>NUCLEOTIDE SEQUENCE [LARGE SCALE GENOMIC DNA]</scope>
    <source>
        <strain evidence="2 5">S3MW1</strain>
    </source>
</reference>
<evidence type="ECO:0000256" key="1">
    <source>
        <dbReference type="SAM" id="Phobius"/>
    </source>
</evidence>
<keyword evidence="1" id="KW-0472">Membrane</keyword>